<dbReference type="Proteomes" id="UP001176940">
    <property type="component" value="Unassembled WGS sequence"/>
</dbReference>
<evidence type="ECO:0000256" key="1">
    <source>
        <dbReference type="SAM" id="MobiDB-lite"/>
    </source>
</evidence>
<feature type="region of interest" description="Disordered" evidence="1">
    <location>
        <begin position="173"/>
        <end position="316"/>
    </location>
</feature>
<organism evidence="2 3">
    <name type="scientific">Ranitomeya imitator</name>
    <name type="common">mimic poison frog</name>
    <dbReference type="NCBI Taxonomy" id="111125"/>
    <lineage>
        <taxon>Eukaryota</taxon>
        <taxon>Metazoa</taxon>
        <taxon>Chordata</taxon>
        <taxon>Craniata</taxon>
        <taxon>Vertebrata</taxon>
        <taxon>Euteleostomi</taxon>
        <taxon>Amphibia</taxon>
        <taxon>Batrachia</taxon>
        <taxon>Anura</taxon>
        <taxon>Neobatrachia</taxon>
        <taxon>Hyloidea</taxon>
        <taxon>Dendrobatidae</taxon>
        <taxon>Dendrobatinae</taxon>
        <taxon>Ranitomeya</taxon>
    </lineage>
</organism>
<feature type="compositionally biased region" description="Polar residues" evidence="1">
    <location>
        <begin position="305"/>
        <end position="315"/>
    </location>
</feature>
<evidence type="ECO:0000313" key="3">
    <source>
        <dbReference type="Proteomes" id="UP001176940"/>
    </source>
</evidence>
<accession>A0ABN9MKH1</accession>
<sequence length="342" mass="37125">MAAHPSHNAPGELYPEVAFFCTWRAVPGSSVTGSTWWLRRRQSRLWEHHGEAQHGAAGAHTQSPPAAGLLETARKLQEESGEHFNSHKKTLEKMLKQWNKKDKKKREKNDASRKKTSQQEPISAEASGDKGDVGGKSTRILLSFTHAKEAKKAVLVTQDKKVPVKRTVKRKIVDPEAMDATKKPASKAKAAPRSRKLATQSKPSATEIPAVSAQGIDDPDGGVEKMASPVTARTQLRRLTESGAGAGPSDHRGRTVLRESQGAIKRTLPSSPIHARASASASSSSCSPEGRSVHDSEYESEESLTQDSSLGQETLDSLIEAVNKTLMVDEESVSTQEHVMCF</sequence>
<evidence type="ECO:0000313" key="2">
    <source>
        <dbReference type="EMBL" id="CAJ0966106.1"/>
    </source>
</evidence>
<feature type="compositionally biased region" description="Basic residues" evidence="1">
    <location>
        <begin position="184"/>
        <end position="196"/>
    </location>
</feature>
<proteinExistence type="predicted"/>
<reference evidence="2" key="1">
    <citation type="submission" date="2023-07" db="EMBL/GenBank/DDBJ databases">
        <authorList>
            <person name="Stuckert A."/>
        </authorList>
    </citation>
    <scope>NUCLEOTIDE SEQUENCE</scope>
</reference>
<feature type="region of interest" description="Disordered" evidence="1">
    <location>
        <begin position="98"/>
        <end position="135"/>
    </location>
</feature>
<comment type="caution">
    <text evidence="2">The sequence shown here is derived from an EMBL/GenBank/DDBJ whole genome shotgun (WGS) entry which is preliminary data.</text>
</comment>
<feature type="compositionally biased region" description="Basic and acidic residues" evidence="1">
    <location>
        <begin position="173"/>
        <end position="182"/>
    </location>
</feature>
<name>A0ABN9MKH1_9NEOB</name>
<protein>
    <submittedName>
        <fullName evidence="2">Uncharacterized protein</fullName>
    </submittedName>
</protein>
<dbReference type="EMBL" id="CAUEEQ010072078">
    <property type="protein sequence ID" value="CAJ0966106.1"/>
    <property type="molecule type" value="Genomic_DNA"/>
</dbReference>
<feature type="compositionally biased region" description="Low complexity" evidence="1">
    <location>
        <begin position="269"/>
        <end position="288"/>
    </location>
</feature>
<keyword evidence="3" id="KW-1185">Reference proteome</keyword>
<gene>
    <name evidence="2" type="ORF">RIMI_LOCUS20953768</name>
</gene>